<dbReference type="Proteomes" id="UP001231189">
    <property type="component" value="Unassembled WGS sequence"/>
</dbReference>
<proteinExistence type="predicted"/>
<feature type="non-terminal residue" evidence="1">
    <location>
        <position position="1"/>
    </location>
</feature>
<evidence type="ECO:0000313" key="1">
    <source>
        <dbReference type="EMBL" id="KAK1630469.1"/>
    </source>
</evidence>
<organism evidence="1 2">
    <name type="scientific">Lolium multiflorum</name>
    <name type="common">Italian ryegrass</name>
    <name type="synonym">Lolium perenne subsp. multiflorum</name>
    <dbReference type="NCBI Taxonomy" id="4521"/>
    <lineage>
        <taxon>Eukaryota</taxon>
        <taxon>Viridiplantae</taxon>
        <taxon>Streptophyta</taxon>
        <taxon>Embryophyta</taxon>
        <taxon>Tracheophyta</taxon>
        <taxon>Spermatophyta</taxon>
        <taxon>Magnoliopsida</taxon>
        <taxon>Liliopsida</taxon>
        <taxon>Poales</taxon>
        <taxon>Poaceae</taxon>
        <taxon>BOP clade</taxon>
        <taxon>Pooideae</taxon>
        <taxon>Poodae</taxon>
        <taxon>Poeae</taxon>
        <taxon>Poeae Chloroplast Group 2 (Poeae type)</taxon>
        <taxon>Loliodinae</taxon>
        <taxon>Loliinae</taxon>
        <taxon>Lolium</taxon>
    </lineage>
</organism>
<comment type="caution">
    <text evidence="1">The sequence shown here is derived from an EMBL/GenBank/DDBJ whole genome shotgun (WGS) entry which is preliminary data.</text>
</comment>
<accession>A0AAD8W1Q0</accession>
<sequence length="114" mass="13373">ILFSVLQDLTPDSKDMTGHYYLIVLNLKAGRFEVMDSLTAEGNHVLMADARTIIGSIKHLWDDCGYFVLKFIESWNDIRMLPFNPSDMPVLRKLYLKKWVDHVNNKIDWQKLLF</sequence>
<name>A0AAD8W1Q0_LOLMU</name>
<dbReference type="PANTHER" id="PTHR36479:SF10">
    <property type="entry name" value="UBIQUITIN-LIKE PROTEASE FAMILY PROFILE DOMAIN-CONTAINING PROTEIN"/>
    <property type="match status" value="1"/>
</dbReference>
<evidence type="ECO:0000313" key="2">
    <source>
        <dbReference type="Proteomes" id="UP001231189"/>
    </source>
</evidence>
<dbReference type="SUPFAM" id="SSF54001">
    <property type="entry name" value="Cysteine proteinases"/>
    <property type="match status" value="1"/>
</dbReference>
<dbReference type="EMBL" id="JAUUTY010000005">
    <property type="protein sequence ID" value="KAK1630469.1"/>
    <property type="molecule type" value="Genomic_DNA"/>
</dbReference>
<protein>
    <recommendedName>
        <fullName evidence="3">Ubiquitin-like protease family profile domain-containing protein</fullName>
    </recommendedName>
</protein>
<evidence type="ECO:0008006" key="3">
    <source>
        <dbReference type="Google" id="ProtNLM"/>
    </source>
</evidence>
<gene>
    <name evidence="1" type="ORF">QYE76_004784</name>
</gene>
<dbReference type="InterPro" id="IPR038765">
    <property type="entry name" value="Papain-like_cys_pep_sf"/>
</dbReference>
<reference evidence="1" key="1">
    <citation type="submission" date="2023-07" db="EMBL/GenBank/DDBJ databases">
        <title>A chromosome-level genome assembly of Lolium multiflorum.</title>
        <authorList>
            <person name="Chen Y."/>
            <person name="Copetti D."/>
            <person name="Kolliker R."/>
            <person name="Studer B."/>
        </authorList>
    </citation>
    <scope>NUCLEOTIDE SEQUENCE</scope>
    <source>
        <strain evidence="1">02402/16</strain>
        <tissue evidence="1">Leaf</tissue>
    </source>
</reference>
<dbReference type="Gene3D" id="3.40.395.10">
    <property type="entry name" value="Adenoviral Proteinase, Chain A"/>
    <property type="match status" value="1"/>
</dbReference>
<keyword evidence="2" id="KW-1185">Reference proteome</keyword>
<dbReference type="AlphaFoldDB" id="A0AAD8W1Q0"/>
<dbReference type="PANTHER" id="PTHR36479">
    <property type="entry name" value="ULP_PROTEASE DOMAIN-CONTAINING PROTEIN"/>
    <property type="match status" value="1"/>
</dbReference>